<keyword evidence="3" id="KW-0175">Coiled coil</keyword>
<dbReference type="AlphaFoldDB" id="A0A2T3Z045"/>
<dbReference type="InterPro" id="IPR011047">
    <property type="entry name" value="Quinoprotein_ADH-like_sf"/>
</dbReference>
<keyword evidence="1 7" id="KW-0853">WD repeat</keyword>
<reference evidence="9 10" key="1">
    <citation type="submission" date="2016-07" db="EMBL/GenBank/DDBJ databases">
        <title>Multiple horizontal gene transfer events from other fungi enriched the ability of initially mycotrophic Trichoderma (Ascomycota) to feed on dead plant biomass.</title>
        <authorList>
            <consortium name="DOE Joint Genome Institute"/>
            <person name="Aerts A."/>
            <person name="Atanasova L."/>
            <person name="Chenthamara K."/>
            <person name="Zhang J."/>
            <person name="Grujic M."/>
            <person name="Henrissat B."/>
            <person name="Kuo A."/>
            <person name="Salamov A."/>
            <person name="Lipzen A."/>
            <person name="Labutti K."/>
            <person name="Barry K."/>
            <person name="Miao Y."/>
            <person name="Rahimi M.J."/>
            <person name="Shen Q."/>
            <person name="Grigoriev I.V."/>
            <person name="Kubicek C.P."/>
            <person name="Druzhinina I.S."/>
        </authorList>
    </citation>
    <scope>NUCLEOTIDE SEQUENCE [LARGE SCALE GENOMIC DNA]</scope>
    <source>
        <strain evidence="9 10">CBS 433.97</strain>
    </source>
</reference>
<dbReference type="Gene3D" id="2.130.10.10">
    <property type="entry name" value="YVTN repeat-like/Quinoprotein amine dehydrogenase"/>
    <property type="match status" value="5"/>
</dbReference>
<dbReference type="STRING" id="1042311.A0A2T3Z045"/>
<dbReference type="InterPro" id="IPR015943">
    <property type="entry name" value="WD40/YVTN_repeat-like_dom_sf"/>
</dbReference>
<dbReference type="PANTHER" id="PTHR22847:SF637">
    <property type="entry name" value="WD REPEAT DOMAIN 5B"/>
    <property type="match status" value="1"/>
</dbReference>
<organism evidence="9 10">
    <name type="scientific">Trichoderma asperellum (strain ATCC 204424 / CBS 433.97 / NBRC 101777)</name>
    <dbReference type="NCBI Taxonomy" id="1042311"/>
    <lineage>
        <taxon>Eukaryota</taxon>
        <taxon>Fungi</taxon>
        <taxon>Dikarya</taxon>
        <taxon>Ascomycota</taxon>
        <taxon>Pezizomycotina</taxon>
        <taxon>Sordariomycetes</taxon>
        <taxon>Hypocreomycetidae</taxon>
        <taxon>Hypocreales</taxon>
        <taxon>Hypocreaceae</taxon>
        <taxon>Trichoderma</taxon>
    </lineage>
</organism>
<dbReference type="SMART" id="SM00320">
    <property type="entry name" value="WD40"/>
    <property type="match status" value="12"/>
</dbReference>
<sequence length="1241" mass="139153">MTTLRILAKSSESPASNLRNKAWDEIAHQDGVETLLNNLSAVDRQQHHRGLHSEKGKILIPVYEQLYQWISSLSEYKAFDGDLIRILWIIGTLGTGKSIYMSAIMWAHSRQNNKRFLPLHLSLSRDGNGQQKPENAASAIKSLIHAILMKQSCLVDIIADELKSIGRKHLSYASDFYALSLILNRMVQDERFQPTLVLIDGVDEIRGGGNDFNRFLKLIRTTISISSRIKWLLSADSLPSLNEINMAEQISLNEDYTNNLAIFNDYYIPSKIEELTLYGNYYDGELRHQITELLQNVSSGDFFWADMACEVIKRADSWHVQYILKQLLDYRNSSDPKSNPYSLMMDNINQLPFGDNDYCLKILGAIAEAYQPINLAELRVLVNLSPVVDIETLIIKHCFTFLDLCCDSVCFTHHSAREFYIDHMTELSTQLTGQAVDFMTKYLLKWSDLLVSLGGLSQACYLMLDLETLLKKDLEAKIKSDKYCINATYLRTFISHVHEAQKFLDFHKSMENPAKLGARNTLLFGPLNSRIRQELLHKEMPQLEVSPILDHDWNPAVRVLQGHTDHVRCCAYSSDGQYVASGSDGGSVSIWDAKMCKIQHTLRGLSRRVYHLAFSSLGVIAASDQHRIAIWNVSDGKRHKSTTNQYFDPGHTGVVSCFTFSNDGRKLAAAVGKDIKIWDMSTYSLLALRDASQQGSWIMGLNFSNDDALLASTSGNCVFIWRVDTDKPPFKKILKLQKSRQLLLPKNHEWASNVAFSHNSKYVATGTGNDVCIWDLQADGEPIIISGHKDVVNAIAFSPDGSYLASASADMTVRIWEAPWDGEHKQARLLLRGHSRMVYGLSFSPLESKKRIISCSADGTLRIWDYSHDLIKPTAETPVEVGAETDPQASAHTWAISCIAFSSNNKLIASASESSDGVICLWDGESGSFQRQLRAHGNEVLSLDFSRNSRYLLSSSGDHTVKIWDMESENGSQQLSLQHADWIGCAVFSQDGKSVASGCDDNMVRVWDIQRLIDGRNSSKADDSVDCCKYILEGHDERVTSVVFSENGRFVAAGGDYNGVLYWDLRPQDPKSVAQPAKVLMQRGPDTIVSLVFNSDASSLIACSSHQIWIWDTASSQCVTAKCSVSLSALQLNPAYPEYIVTGTGPILIEDILGCDEVRITPTEWCPCSFTSFDEDSAGSITWQGKEMIFLPKEERDILLEKLSSCKRVMRVRDRRVVVGRASGRVLFFRFREVAKFDDSS</sequence>
<evidence type="ECO:0000259" key="8">
    <source>
        <dbReference type="Pfam" id="PF24883"/>
    </source>
</evidence>
<evidence type="ECO:0000256" key="3">
    <source>
        <dbReference type="ARBA" id="ARBA00023054"/>
    </source>
</evidence>
<dbReference type="Gene3D" id="3.40.50.300">
    <property type="entry name" value="P-loop containing nucleotide triphosphate hydrolases"/>
    <property type="match status" value="1"/>
</dbReference>
<evidence type="ECO:0000256" key="1">
    <source>
        <dbReference type="ARBA" id="ARBA00022574"/>
    </source>
</evidence>
<keyword evidence="2" id="KW-0677">Repeat</keyword>
<evidence type="ECO:0000256" key="7">
    <source>
        <dbReference type="PROSITE-ProRule" id="PRU00221"/>
    </source>
</evidence>
<gene>
    <name evidence="9" type="ORF">M441DRAFT_199224</name>
</gene>
<comment type="similarity">
    <text evidence="4">Belongs to the WD repeat MDV1/CAF4 family.</text>
</comment>
<protein>
    <recommendedName>
        <fullName evidence="5">Mitochondrial division protein 1</fullName>
    </recommendedName>
</protein>
<dbReference type="SUPFAM" id="SSF50978">
    <property type="entry name" value="WD40 repeat-like"/>
    <property type="match status" value="1"/>
</dbReference>
<evidence type="ECO:0000256" key="5">
    <source>
        <dbReference type="ARBA" id="ARBA00039789"/>
    </source>
</evidence>
<evidence type="ECO:0000313" key="9">
    <source>
        <dbReference type="EMBL" id="PTB38191.1"/>
    </source>
</evidence>
<dbReference type="SUPFAM" id="SSF50998">
    <property type="entry name" value="Quinoprotein alcohol dehydrogenase-like"/>
    <property type="match status" value="1"/>
</dbReference>
<dbReference type="Pfam" id="PF00400">
    <property type="entry name" value="WD40"/>
    <property type="match status" value="9"/>
</dbReference>
<dbReference type="PROSITE" id="PS50082">
    <property type="entry name" value="WD_REPEATS_2"/>
    <property type="match status" value="6"/>
</dbReference>
<dbReference type="InterPro" id="IPR027417">
    <property type="entry name" value="P-loop_NTPase"/>
</dbReference>
<feature type="repeat" description="WD" evidence="7">
    <location>
        <begin position="831"/>
        <end position="865"/>
    </location>
</feature>
<dbReference type="OrthoDB" id="4900553at2759"/>
<dbReference type="Proteomes" id="UP000240493">
    <property type="component" value="Unassembled WGS sequence"/>
</dbReference>
<dbReference type="InterPro" id="IPR036322">
    <property type="entry name" value="WD40_repeat_dom_sf"/>
</dbReference>
<evidence type="ECO:0000256" key="2">
    <source>
        <dbReference type="ARBA" id="ARBA00022737"/>
    </source>
</evidence>
<dbReference type="PANTHER" id="PTHR22847">
    <property type="entry name" value="WD40 REPEAT PROTEIN"/>
    <property type="match status" value="1"/>
</dbReference>
<dbReference type="InterPro" id="IPR001680">
    <property type="entry name" value="WD40_rpt"/>
</dbReference>
<dbReference type="SUPFAM" id="SSF52540">
    <property type="entry name" value="P-loop containing nucleoside triphosphate hydrolases"/>
    <property type="match status" value="1"/>
</dbReference>
<feature type="repeat" description="WD" evidence="7">
    <location>
        <begin position="933"/>
        <end position="974"/>
    </location>
</feature>
<feature type="repeat" description="WD" evidence="7">
    <location>
        <begin position="976"/>
        <end position="1010"/>
    </location>
</feature>
<proteinExistence type="inferred from homology"/>
<name>A0A2T3Z045_TRIA4</name>
<dbReference type="InterPro" id="IPR020472">
    <property type="entry name" value="WD40_PAC1"/>
</dbReference>
<dbReference type="PROSITE" id="PS00678">
    <property type="entry name" value="WD_REPEATS_1"/>
    <property type="match status" value="2"/>
</dbReference>
<dbReference type="SUPFAM" id="SSF101908">
    <property type="entry name" value="Putative isomerase YbhE"/>
    <property type="match status" value="1"/>
</dbReference>
<dbReference type="CDD" id="cd00200">
    <property type="entry name" value="WD40"/>
    <property type="match status" value="2"/>
</dbReference>
<feature type="domain" description="Nephrocystin 3-like N-terminal" evidence="8">
    <location>
        <begin position="67"/>
        <end position="234"/>
    </location>
</feature>
<evidence type="ECO:0000256" key="6">
    <source>
        <dbReference type="ARBA" id="ARBA00043913"/>
    </source>
</evidence>
<dbReference type="PROSITE" id="PS50294">
    <property type="entry name" value="WD_REPEATS_REGION"/>
    <property type="match status" value="6"/>
</dbReference>
<keyword evidence="10" id="KW-1185">Reference proteome</keyword>
<dbReference type="GO" id="GO:1990234">
    <property type="term" value="C:transferase complex"/>
    <property type="evidence" value="ECO:0007669"/>
    <property type="project" value="UniProtKB-ARBA"/>
</dbReference>
<dbReference type="Pfam" id="PF24883">
    <property type="entry name" value="NPHP3_N"/>
    <property type="match status" value="1"/>
</dbReference>
<feature type="repeat" description="WD" evidence="7">
    <location>
        <begin position="1032"/>
        <end position="1073"/>
    </location>
</feature>
<dbReference type="PRINTS" id="PR00320">
    <property type="entry name" value="GPROTEINBRPT"/>
</dbReference>
<dbReference type="InterPro" id="IPR056884">
    <property type="entry name" value="NPHP3-like_N"/>
</dbReference>
<feature type="repeat" description="WD" evidence="7">
    <location>
        <begin position="560"/>
        <end position="592"/>
    </location>
</feature>
<dbReference type="EMBL" id="KZ679266">
    <property type="protein sequence ID" value="PTB38191.1"/>
    <property type="molecule type" value="Genomic_DNA"/>
</dbReference>
<evidence type="ECO:0000313" key="10">
    <source>
        <dbReference type="Proteomes" id="UP000240493"/>
    </source>
</evidence>
<comment type="function">
    <text evidence="6">Involved in mitochondrial fission. Acts as an adapter protein required to form mitochondrial fission complexes. Formation of these complexes is required to promote constriction and fission of the mitochondrial compartment at a late step in mitochondrial division.</text>
</comment>
<dbReference type="InterPro" id="IPR019775">
    <property type="entry name" value="WD40_repeat_CS"/>
</dbReference>
<accession>A0A2T3Z045</accession>
<evidence type="ECO:0000256" key="4">
    <source>
        <dbReference type="ARBA" id="ARBA00038415"/>
    </source>
</evidence>
<feature type="repeat" description="WD" evidence="7">
    <location>
        <begin position="785"/>
        <end position="817"/>
    </location>
</feature>